<dbReference type="AlphaFoldDB" id="A0AAU7RQF2"/>
<comment type="cofactor">
    <cofactor evidence="1">
        <name>Mg(2+)</name>
        <dbReference type="ChEBI" id="CHEBI:18420"/>
    </cofactor>
</comment>
<evidence type="ECO:0000256" key="2">
    <source>
        <dbReference type="ARBA" id="ARBA00006171"/>
    </source>
</evidence>
<dbReference type="SFLD" id="SFLDG01129">
    <property type="entry name" value="C1.5:_HAD__Beta-PGM__Phosphata"/>
    <property type="match status" value="1"/>
</dbReference>
<comment type="similarity">
    <text evidence="2">Belongs to the HAD-like hydrolase superfamily. CbbY/CbbZ/Gph/YieH family.</text>
</comment>
<dbReference type="GO" id="GO:0003824">
    <property type="term" value="F:catalytic activity"/>
    <property type="evidence" value="ECO:0007669"/>
    <property type="project" value="UniProtKB-ARBA"/>
</dbReference>
<name>A0AAU7RQF2_9HYPH</name>
<dbReference type="NCBIfam" id="TIGR01509">
    <property type="entry name" value="HAD-SF-IA-v3"/>
    <property type="match status" value="1"/>
</dbReference>
<dbReference type="SUPFAM" id="SSF56784">
    <property type="entry name" value="HAD-like"/>
    <property type="match status" value="1"/>
</dbReference>
<dbReference type="InterPro" id="IPR023198">
    <property type="entry name" value="PGP-like_dom2"/>
</dbReference>
<dbReference type="InterPro" id="IPR006439">
    <property type="entry name" value="HAD-SF_hydro_IA"/>
</dbReference>
<organism evidence="5">
    <name type="scientific">Rhizobium sp. ZPR3</name>
    <dbReference type="NCBI Taxonomy" id="3158967"/>
    <lineage>
        <taxon>Bacteria</taxon>
        <taxon>Pseudomonadati</taxon>
        <taxon>Pseudomonadota</taxon>
        <taxon>Alphaproteobacteria</taxon>
        <taxon>Hyphomicrobiales</taxon>
        <taxon>Rhizobiaceae</taxon>
        <taxon>Rhizobium/Agrobacterium group</taxon>
        <taxon>Rhizobium</taxon>
    </lineage>
</organism>
<evidence type="ECO:0000256" key="4">
    <source>
        <dbReference type="ARBA" id="ARBA00022842"/>
    </source>
</evidence>
<protein>
    <submittedName>
        <fullName evidence="5">HAD family phosphatase</fullName>
    </submittedName>
</protein>
<dbReference type="Gene3D" id="3.40.50.1000">
    <property type="entry name" value="HAD superfamily/HAD-like"/>
    <property type="match status" value="1"/>
</dbReference>
<dbReference type="CDD" id="cd07505">
    <property type="entry name" value="HAD_BPGM-like"/>
    <property type="match status" value="1"/>
</dbReference>
<reference evidence="5" key="1">
    <citation type="submission" date="2024-06" db="EMBL/GenBank/DDBJ databases">
        <authorList>
            <person name="Li T."/>
            <person name="Gao R."/>
        </authorList>
    </citation>
    <scope>NUCLEOTIDE SEQUENCE</scope>
    <source>
        <strain evidence="5">ZPR3</strain>
    </source>
</reference>
<proteinExistence type="inferred from homology"/>
<evidence type="ECO:0000313" key="5">
    <source>
        <dbReference type="EMBL" id="XBT92366.1"/>
    </source>
</evidence>
<sequence length="208" mass="23859">MIKAVLFDMDGVLIDAKDWHYEALNDALRLFGMEISRSEHLSTYDGLPTKRKLEMLSTTRGLPRALHGFLNEIKQRRTYELTVERCRPMFHHQYALSRLKREGMMIGVCSNSIRATIDTMMKSSELAQYLDFFISNEDVQNAKPHPEMYLTAIERCGVQPHEAIIVEDNDHGIQAARASGGHVLEVQTVFDVTYERIRNMIDTIEAAK</sequence>
<accession>A0AAU7RQF2</accession>
<dbReference type="InterPro" id="IPR036412">
    <property type="entry name" value="HAD-like_sf"/>
</dbReference>
<keyword evidence="4" id="KW-0460">Magnesium</keyword>
<dbReference type="SFLD" id="SFLDS00003">
    <property type="entry name" value="Haloacid_Dehalogenase"/>
    <property type="match status" value="1"/>
</dbReference>
<dbReference type="EMBL" id="CP157960">
    <property type="protein sequence ID" value="XBT92366.1"/>
    <property type="molecule type" value="Genomic_DNA"/>
</dbReference>
<dbReference type="InterPro" id="IPR041492">
    <property type="entry name" value="HAD_2"/>
</dbReference>
<dbReference type="PANTHER" id="PTHR46193:SF9">
    <property type="entry name" value="HALOACID DEHALOGENASE-LIKE HYDROLASE DOMAIN-CONTAINING PROTEIN SGPP"/>
    <property type="match status" value="1"/>
</dbReference>
<evidence type="ECO:0000256" key="3">
    <source>
        <dbReference type="ARBA" id="ARBA00022723"/>
    </source>
</evidence>
<gene>
    <name evidence="5" type="ORF">ABM479_16535</name>
</gene>
<keyword evidence="3" id="KW-0479">Metal-binding</keyword>
<dbReference type="PANTHER" id="PTHR46193">
    <property type="entry name" value="6-PHOSPHOGLUCONATE PHOSPHATASE"/>
    <property type="match status" value="1"/>
</dbReference>
<evidence type="ECO:0000256" key="1">
    <source>
        <dbReference type="ARBA" id="ARBA00001946"/>
    </source>
</evidence>
<dbReference type="GO" id="GO:0046872">
    <property type="term" value="F:metal ion binding"/>
    <property type="evidence" value="ECO:0007669"/>
    <property type="project" value="UniProtKB-KW"/>
</dbReference>
<dbReference type="InterPro" id="IPR023214">
    <property type="entry name" value="HAD_sf"/>
</dbReference>
<dbReference type="Gene3D" id="1.10.150.240">
    <property type="entry name" value="Putative phosphatase, domain 2"/>
    <property type="match status" value="1"/>
</dbReference>
<dbReference type="Pfam" id="PF13419">
    <property type="entry name" value="HAD_2"/>
    <property type="match status" value="1"/>
</dbReference>
<dbReference type="RefSeq" id="WP_349956734.1">
    <property type="nucleotide sequence ID" value="NZ_CP157960.1"/>
</dbReference>
<dbReference type="InterPro" id="IPR051600">
    <property type="entry name" value="Beta-PGM-like"/>
</dbReference>